<evidence type="ECO:0000313" key="2">
    <source>
        <dbReference type="EMBL" id="CAI8599879.1"/>
    </source>
</evidence>
<keyword evidence="1" id="KW-0677">Repeat</keyword>
<evidence type="ECO:0000313" key="3">
    <source>
        <dbReference type="Proteomes" id="UP001157006"/>
    </source>
</evidence>
<dbReference type="Gene3D" id="4.10.1000.10">
    <property type="entry name" value="Zinc finger, CCCH-type"/>
    <property type="match status" value="1"/>
</dbReference>
<dbReference type="InterPro" id="IPR045124">
    <property type="entry name" value="Su(sable)-like"/>
</dbReference>
<dbReference type="GO" id="GO:0005634">
    <property type="term" value="C:nucleus"/>
    <property type="evidence" value="ECO:0007669"/>
    <property type="project" value="TreeGrafter"/>
</dbReference>
<name>A0AAV0ZNR8_VICFA</name>
<dbReference type="EMBL" id="OX451737">
    <property type="protein sequence ID" value="CAI8599879.1"/>
    <property type="molecule type" value="Genomic_DNA"/>
</dbReference>
<dbReference type="PANTHER" id="PTHR13119:SF12">
    <property type="entry name" value="PROTEIN SUPPRESSOR OF SABLE"/>
    <property type="match status" value="1"/>
</dbReference>
<keyword evidence="3" id="KW-1185">Reference proteome</keyword>
<dbReference type="PANTHER" id="PTHR13119">
    <property type="entry name" value="ZINC FINGER CCCH DOMAIN-CONTAINING PROTEI"/>
    <property type="match status" value="1"/>
</dbReference>
<dbReference type="AlphaFoldDB" id="A0AAV0ZNR8"/>
<reference evidence="2 3" key="1">
    <citation type="submission" date="2023-01" db="EMBL/GenBank/DDBJ databases">
        <authorList>
            <person name="Kreplak J."/>
        </authorList>
    </citation>
    <scope>NUCLEOTIDE SEQUENCE [LARGE SCALE GENOMIC DNA]</scope>
</reference>
<organism evidence="2 3">
    <name type="scientific">Vicia faba</name>
    <name type="common">Broad bean</name>
    <name type="synonym">Faba vulgaris</name>
    <dbReference type="NCBI Taxonomy" id="3906"/>
    <lineage>
        <taxon>Eukaryota</taxon>
        <taxon>Viridiplantae</taxon>
        <taxon>Streptophyta</taxon>
        <taxon>Embryophyta</taxon>
        <taxon>Tracheophyta</taxon>
        <taxon>Spermatophyta</taxon>
        <taxon>Magnoliopsida</taxon>
        <taxon>eudicotyledons</taxon>
        <taxon>Gunneridae</taxon>
        <taxon>Pentapetalae</taxon>
        <taxon>rosids</taxon>
        <taxon>fabids</taxon>
        <taxon>Fabales</taxon>
        <taxon>Fabaceae</taxon>
        <taxon>Papilionoideae</taxon>
        <taxon>50 kb inversion clade</taxon>
        <taxon>NPAAA clade</taxon>
        <taxon>Hologalegina</taxon>
        <taxon>IRL clade</taxon>
        <taxon>Fabeae</taxon>
        <taxon>Vicia</taxon>
    </lineage>
</organism>
<dbReference type="GO" id="GO:0003723">
    <property type="term" value="F:RNA binding"/>
    <property type="evidence" value="ECO:0007669"/>
    <property type="project" value="InterPro"/>
</dbReference>
<dbReference type="Proteomes" id="UP001157006">
    <property type="component" value="Chromosome 2"/>
</dbReference>
<accession>A0AAV0ZNR8</accession>
<dbReference type="GO" id="GO:0045892">
    <property type="term" value="P:negative regulation of DNA-templated transcription"/>
    <property type="evidence" value="ECO:0007669"/>
    <property type="project" value="InterPro"/>
</dbReference>
<evidence type="ECO:0008006" key="4">
    <source>
        <dbReference type="Google" id="ProtNLM"/>
    </source>
</evidence>
<sequence>MKGRCNEADKCKFSHDTVPETKSNVLILTLQTCVHFVRHSCMKGDDCAFDHQLSKYPCSNIVSNGSCSRGHVCLFSHQVPINQCIPTPINACKPESKSTLPLGITNFRMPLNNHGTGSVQQNHFTNSKGVETSQTKPTSAPKGIRFINVANLSSSTPKQDTITPNKGSLVHNGTCADKSQNTAEIPKKFPVVTPKGINFLSFGKGSVCSFKSSIQSTAQNLPQTALFSHNEISDKNQSIVG</sequence>
<evidence type="ECO:0000256" key="1">
    <source>
        <dbReference type="ARBA" id="ARBA00022737"/>
    </source>
</evidence>
<protein>
    <recommendedName>
        <fullName evidence="4">Zinc finger CCCH domain-containing protein 65-like</fullName>
    </recommendedName>
</protein>
<proteinExistence type="predicted"/>
<gene>
    <name evidence="2" type="ORF">VFH_II195440</name>
</gene>